<evidence type="ECO:0000313" key="2">
    <source>
        <dbReference type="EMBL" id="CAI6354456.1"/>
    </source>
</evidence>
<protein>
    <submittedName>
        <fullName evidence="2">Uncharacterized protein</fullName>
    </submittedName>
</protein>
<gene>
    <name evidence="2" type="ORF">MEUPH1_LOCUS10457</name>
</gene>
<sequence length="171" mass="20133">MENRIPQLKWIQKISSTYLLYVMNLEQIFNVNEQGEKFLMGDIVEVNVKKEKPFIVHYKTDFSQPDFKAIDIRSYSKRNKSYPEKSTIIMKQAYTEPPKISIAKKQDLLSLCHSNLIPEQYHEFYDKLSTENKESTRPKSSSQIKSNIKKVAPAKKNTTKKTIKKNYFKVF</sequence>
<organism evidence="2 3">
    <name type="scientific">Macrosiphum euphorbiae</name>
    <name type="common">potato aphid</name>
    <dbReference type="NCBI Taxonomy" id="13131"/>
    <lineage>
        <taxon>Eukaryota</taxon>
        <taxon>Metazoa</taxon>
        <taxon>Ecdysozoa</taxon>
        <taxon>Arthropoda</taxon>
        <taxon>Hexapoda</taxon>
        <taxon>Insecta</taxon>
        <taxon>Pterygota</taxon>
        <taxon>Neoptera</taxon>
        <taxon>Paraneoptera</taxon>
        <taxon>Hemiptera</taxon>
        <taxon>Sternorrhyncha</taxon>
        <taxon>Aphidomorpha</taxon>
        <taxon>Aphidoidea</taxon>
        <taxon>Aphididae</taxon>
        <taxon>Macrosiphini</taxon>
        <taxon>Macrosiphum</taxon>
    </lineage>
</organism>
<accession>A0AAV0WFA9</accession>
<evidence type="ECO:0000256" key="1">
    <source>
        <dbReference type="SAM" id="MobiDB-lite"/>
    </source>
</evidence>
<dbReference type="EMBL" id="CARXXK010000002">
    <property type="protein sequence ID" value="CAI6354456.1"/>
    <property type="molecule type" value="Genomic_DNA"/>
</dbReference>
<reference evidence="2 3" key="1">
    <citation type="submission" date="2023-01" db="EMBL/GenBank/DDBJ databases">
        <authorList>
            <person name="Whitehead M."/>
        </authorList>
    </citation>
    <scope>NUCLEOTIDE SEQUENCE [LARGE SCALE GENOMIC DNA]</scope>
</reference>
<keyword evidence="3" id="KW-1185">Reference proteome</keyword>
<feature type="compositionally biased region" description="Low complexity" evidence="1">
    <location>
        <begin position="139"/>
        <end position="156"/>
    </location>
</feature>
<feature type="region of interest" description="Disordered" evidence="1">
    <location>
        <begin position="130"/>
        <end position="157"/>
    </location>
</feature>
<dbReference type="Proteomes" id="UP001160148">
    <property type="component" value="Unassembled WGS sequence"/>
</dbReference>
<evidence type="ECO:0000313" key="3">
    <source>
        <dbReference type="Proteomes" id="UP001160148"/>
    </source>
</evidence>
<comment type="caution">
    <text evidence="2">The sequence shown here is derived from an EMBL/GenBank/DDBJ whole genome shotgun (WGS) entry which is preliminary data.</text>
</comment>
<proteinExistence type="predicted"/>
<name>A0AAV0WFA9_9HEMI</name>
<dbReference type="AlphaFoldDB" id="A0AAV0WFA9"/>